<feature type="binding site" evidence="6">
    <location>
        <position position="11"/>
    </location>
    <ligand>
        <name>Zn(2+)</name>
        <dbReference type="ChEBI" id="CHEBI:29105"/>
    </ligand>
</feature>
<dbReference type="SUPFAM" id="SSF57667">
    <property type="entry name" value="beta-beta-alpha zinc fingers"/>
    <property type="match status" value="5"/>
</dbReference>
<feature type="domain" description="C2H2-type" evidence="8">
    <location>
        <begin position="306"/>
        <end position="334"/>
    </location>
</feature>
<feature type="binding site" evidence="6">
    <location>
        <position position="61"/>
    </location>
    <ligand>
        <name>Zn(2+)</name>
        <dbReference type="ChEBI" id="CHEBI:29105"/>
    </ligand>
</feature>
<dbReference type="PROSITE" id="PS51915">
    <property type="entry name" value="ZAD"/>
    <property type="match status" value="1"/>
</dbReference>
<dbReference type="PROSITE" id="PS50157">
    <property type="entry name" value="ZINC_FINGER_C2H2_2"/>
    <property type="match status" value="11"/>
</dbReference>
<feature type="domain" description="C2H2-type" evidence="8">
    <location>
        <begin position="277"/>
        <end position="299"/>
    </location>
</feature>
<evidence type="ECO:0000256" key="6">
    <source>
        <dbReference type="PROSITE-ProRule" id="PRU01263"/>
    </source>
</evidence>
<reference evidence="10" key="1">
    <citation type="submission" date="2018-04" db="EMBL/GenBank/DDBJ databases">
        <authorList>
            <person name="Go L.Y."/>
            <person name="Mitchell J.A."/>
        </authorList>
    </citation>
    <scope>NUCLEOTIDE SEQUENCE</scope>
    <source>
        <tissue evidence="10">Whole organism</tissue>
    </source>
</reference>
<dbReference type="OMA" id="NSMLITH"/>
<accession>A0A336L0S3</accession>
<keyword evidence="3 5" id="KW-0863">Zinc-finger</keyword>
<reference evidence="11" key="2">
    <citation type="submission" date="2018-07" db="EMBL/GenBank/DDBJ databases">
        <authorList>
            <person name="Quirk P.G."/>
            <person name="Krulwich T.A."/>
        </authorList>
    </citation>
    <scope>NUCLEOTIDE SEQUENCE</scope>
</reference>
<dbReference type="Pfam" id="PF00096">
    <property type="entry name" value="zf-C2H2"/>
    <property type="match status" value="3"/>
</dbReference>
<dbReference type="EMBL" id="UFQT01001201">
    <property type="protein sequence ID" value="SSX29482.1"/>
    <property type="molecule type" value="Genomic_DNA"/>
</dbReference>
<evidence type="ECO:0000256" key="2">
    <source>
        <dbReference type="ARBA" id="ARBA00022737"/>
    </source>
</evidence>
<feature type="domain" description="C2H2-type" evidence="8">
    <location>
        <begin position="398"/>
        <end position="425"/>
    </location>
</feature>
<dbReference type="PANTHER" id="PTHR24409:SF295">
    <property type="entry name" value="AZ2-RELATED"/>
    <property type="match status" value="1"/>
</dbReference>
<keyword evidence="2" id="KW-0677">Repeat</keyword>
<feature type="domain" description="C2H2-type" evidence="8">
    <location>
        <begin position="251"/>
        <end position="278"/>
    </location>
</feature>
<evidence type="ECO:0000313" key="11">
    <source>
        <dbReference type="EMBL" id="SSX29482.1"/>
    </source>
</evidence>
<feature type="domain" description="C2H2-type" evidence="8">
    <location>
        <begin position="486"/>
        <end position="514"/>
    </location>
</feature>
<feature type="domain" description="C2H2-type" evidence="8">
    <location>
        <begin position="370"/>
        <end position="395"/>
    </location>
</feature>
<evidence type="ECO:0000259" key="9">
    <source>
        <dbReference type="PROSITE" id="PS51915"/>
    </source>
</evidence>
<dbReference type="GO" id="GO:0000981">
    <property type="term" value="F:DNA-binding transcription factor activity, RNA polymerase II-specific"/>
    <property type="evidence" value="ECO:0007669"/>
    <property type="project" value="TreeGrafter"/>
</dbReference>
<evidence type="ECO:0000256" key="5">
    <source>
        <dbReference type="PROSITE-ProRule" id="PRU00042"/>
    </source>
</evidence>
<dbReference type="PANTHER" id="PTHR24409">
    <property type="entry name" value="ZINC FINGER PROTEIN 142"/>
    <property type="match status" value="1"/>
</dbReference>
<dbReference type="Pfam" id="PF13894">
    <property type="entry name" value="zf-C2H2_4"/>
    <property type="match status" value="1"/>
</dbReference>
<feature type="domain" description="C2H2-type" evidence="8">
    <location>
        <begin position="223"/>
        <end position="251"/>
    </location>
</feature>
<protein>
    <submittedName>
        <fullName evidence="10">CSON001383 protein</fullName>
    </submittedName>
</protein>
<dbReference type="GO" id="GO:0008270">
    <property type="term" value="F:zinc ion binding"/>
    <property type="evidence" value="ECO:0007669"/>
    <property type="project" value="UniProtKB-UniRule"/>
</dbReference>
<evidence type="ECO:0000256" key="4">
    <source>
        <dbReference type="ARBA" id="ARBA00022833"/>
    </source>
</evidence>
<evidence type="ECO:0000259" key="8">
    <source>
        <dbReference type="PROSITE" id="PS50157"/>
    </source>
</evidence>
<feature type="compositionally biased region" description="Basic and acidic residues" evidence="7">
    <location>
        <begin position="197"/>
        <end position="210"/>
    </location>
</feature>
<sequence>MSSLDQLCRLCLIPCESHSNHIDLGDISSARISSAVQEIFQILVNMIDDGSHYPTKVCIGCKQKTLDFYNYFTVVKSNQQILKNAVERKQKTVNKNFTPSNETKSVKIQNSDSIQIHESSKIENDALNEDSKDRIEICEAALNTDDIKLEHDQDDDHLYDDEFLSSEEIHLIKIEVDDDETFIAPSAPPPSKTFKVKSKDKSTKVNEKVQQKKYNKKGQKGHRSCDLCGASYEYRELLVTHMKRRHIFEDVECNICHKKFNNKVKLQSHHAHHNKKHLCEICSKAYVSPNQLKRHMQVHKVISNDFICSKCGEGFATRNLLADHVRKFHDGDDDGELFSCMCDICGKKFLEESSMNVHKRIHNPNIIKAIYCPVSTCGERMRDQAHLTEHMQSHSVIYNCSICARHFLNAGDLADHEKTHENEHRPHECQICNRRYSNKNQLNVHILRVHRKNEANLHECEMCSKTFLAAWELRVHERSHSNEKIAKCPMCERSYKSTNDIKKHMAVNHTSSHYKCPGNGCDKQFKTKLHFRKHFKKYHPEVFSSDTALKQYYVEDKEEMAHVMAIYARTFLNNKKTDKFFKDLE</sequence>
<name>A0A336L0S3_CULSO</name>
<dbReference type="Pfam" id="PF13913">
    <property type="entry name" value="zf-C2HC_2"/>
    <property type="match status" value="2"/>
</dbReference>
<feature type="domain" description="C2H2-type" evidence="8">
    <location>
        <begin position="458"/>
        <end position="485"/>
    </location>
</feature>
<evidence type="ECO:0000313" key="10">
    <source>
        <dbReference type="EMBL" id="SSX09707.1"/>
    </source>
</evidence>
<evidence type="ECO:0000256" key="1">
    <source>
        <dbReference type="ARBA" id="ARBA00022723"/>
    </source>
</evidence>
<proteinExistence type="predicted"/>
<evidence type="ECO:0000256" key="7">
    <source>
        <dbReference type="SAM" id="MobiDB-lite"/>
    </source>
</evidence>
<dbReference type="SMART" id="SM00355">
    <property type="entry name" value="ZnF_C2H2"/>
    <property type="match status" value="11"/>
</dbReference>
<organism evidence="10">
    <name type="scientific">Culicoides sonorensis</name>
    <name type="common">Biting midge</name>
    <dbReference type="NCBI Taxonomy" id="179676"/>
    <lineage>
        <taxon>Eukaryota</taxon>
        <taxon>Metazoa</taxon>
        <taxon>Ecdysozoa</taxon>
        <taxon>Arthropoda</taxon>
        <taxon>Hexapoda</taxon>
        <taxon>Insecta</taxon>
        <taxon>Pterygota</taxon>
        <taxon>Neoptera</taxon>
        <taxon>Endopterygota</taxon>
        <taxon>Diptera</taxon>
        <taxon>Nematocera</taxon>
        <taxon>Chironomoidea</taxon>
        <taxon>Ceratopogonidae</taxon>
        <taxon>Ceratopogoninae</taxon>
        <taxon>Culicoides</taxon>
        <taxon>Monoculicoides</taxon>
    </lineage>
</organism>
<dbReference type="EMBL" id="UFQS01001201">
    <property type="protein sequence ID" value="SSX09707.1"/>
    <property type="molecule type" value="Genomic_DNA"/>
</dbReference>
<feature type="region of interest" description="Disordered" evidence="7">
    <location>
        <begin position="185"/>
        <end position="216"/>
    </location>
</feature>
<feature type="domain" description="ZAD" evidence="9">
    <location>
        <begin position="6"/>
        <end position="85"/>
    </location>
</feature>
<dbReference type="GO" id="GO:0000977">
    <property type="term" value="F:RNA polymerase II transcription regulatory region sequence-specific DNA binding"/>
    <property type="evidence" value="ECO:0007669"/>
    <property type="project" value="TreeGrafter"/>
</dbReference>
<feature type="binding site" evidence="6">
    <location>
        <position position="8"/>
    </location>
    <ligand>
        <name>Zn(2+)</name>
        <dbReference type="ChEBI" id="CHEBI:29105"/>
    </ligand>
</feature>
<feature type="domain" description="C2H2-type" evidence="8">
    <location>
        <begin position="338"/>
        <end position="362"/>
    </location>
</feature>
<dbReference type="PROSITE" id="PS00028">
    <property type="entry name" value="ZINC_FINGER_C2H2_1"/>
    <property type="match status" value="11"/>
</dbReference>
<dbReference type="InterPro" id="IPR012934">
    <property type="entry name" value="Znf_AD"/>
</dbReference>
<feature type="domain" description="C2H2-type" evidence="8">
    <location>
        <begin position="514"/>
        <end position="539"/>
    </location>
</feature>
<dbReference type="SMART" id="SM00868">
    <property type="entry name" value="zf-AD"/>
    <property type="match status" value="1"/>
</dbReference>
<dbReference type="SUPFAM" id="SSF57716">
    <property type="entry name" value="Glucocorticoid receptor-like (DNA-binding domain)"/>
    <property type="match status" value="1"/>
</dbReference>
<feature type="domain" description="C2H2-type" evidence="8">
    <location>
        <begin position="427"/>
        <end position="455"/>
    </location>
</feature>
<dbReference type="GO" id="GO:0005634">
    <property type="term" value="C:nucleus"/>
    <property type="evidence" value="ECO:0007669"/>
    <property type="project" value="InterPro"/>
</dbReference>
<dbReference type="InterPro" id="IPR013087">
    <property type="entry name" value="Znf_C2H2_type"/>
</dbReference>
<dbReference type="Gene3D" id="3.30.160.60">
    <property type="entry name" value="Classic Zinc Finger"/>
    <property type="match status" value="6"/>
</dbReference>
<dbReference type="VEuPathDB" id="VectorBase:CSON001383"/>
<keyword evidence="4 6" id="KW-0862">Zinc</keyword>
<dbReference type="AlphaFoldDB" id="A0A336L0S3"/>
<evidence type="ECO:0000256" key="3">
    <source>
        <dbReference type="ARBA" id="ARBA00022771"/>
    </source>
</evidence>
<gene>
    <name evidence="10" type="primary">CSON001383</name>
</gene>
<dbReference type="Gene3D" id="3.40.1800.20">
    <property type="match status" value="1"/>
</dbReference>
<feature type="binding site" evidence="6">
    <location>
        <position position="58"/>
    </location>
    <ligand>
        <name>Zn(2+)</name>
        <dbReference type="ChEBI" id="CHEBI:29105"/>
    </ligand>
</feature>
<dbReference type="InterPro" id="IPR036236">
    <property type="entry name" value="Znf_C2H2_sf"/>
</dbReference>
<keyword evidence="1 6" id="KW-0479">Metal-binding</keyword>